<evidence type="ECO:0000313" key="25">
    <source>
        <dbReference type="Proteomes" id="UP000614350"/>
    </source>
</evidence>
<protein>
    <recommendedName>
        <fullName evidence="19">Inorganic pyrophosphatase</fullName>
        <ecNumber evidence="5">3.6.1.1</ecNumber>
    </recommendedName>
    <alternativeName>
        <fullName evidence="18">Pyrophosphate phospho-hydrolase</fullName>
    </alternativeName>
</protein>
<dbReference type="EMBL" id="JACSEA010000012">
    <property type="protein sequence ID" value="KAF7387848.1"/>
    <property type="molecule type" value="Genomic_DNA"/>
</dbReference>
<keyword evidence="6" id="KW-0963">Cytoplasm</keyword>
<dbReference type="PRINTS" id="PR00722">
    <property type="entry name" value="CHYMOTRYPSIN"/>
</dbReference>
<evidence type="ECO:0000259" key="22">
    <source>
        <dbReference type="PROSITE" id="PS50240"/>
    </source>
</evidence>
<evidence type="ECO:0000256" key="3">
    <source>
        <dbReference type="ARBA" id="ARBA00004613"/>
    </source>
</evidence>
<dbReference type="PROSITE" id="PS50240">
    <property type="entry name" value="TRYPSIN_DOM"/>
    <property type="match status" value="1"/>
</dbReference>
<dbReference type="SUPFAM" id="SSF50494">
    <property type="entry name" value="Trypsin-like serine proteases"/>
    <property type="match status" value="1"/>
</dbReference>
<dbReference type="CDD" id="cd00412">
    <property type="entry name" value="pyrophosphatase"/>
    <property type="match status" value="1"/>
</dbReference>
<dbReference type="PROSITE" id="PS00134">
    <property type="entry name" value="TRYPSIN_HIS"/>
    <property type="match status" value="1"/>
</dbReference>
<dbReference type="SMART" id="SM00680">
    <property type="entry name" value="CLIP"/>
    <property type="match status" value="1"/>
</dbReference>
<dbReference type="InterPro" id="IPR038565">
    <property type="entry name" value="CLIP_sf"/>
</dbReference>
<accession>A0A834JGE9</accession>
<evidence type="ECO:0000256" key="19">
    <source>
        <dbReference type="ARBA" id="ARBA00040300"/>
    </source>
</evidence>
<evidence type="ECO:0000259" key="23">
    <source>
        <dbReference type="PROSITE" id="PS51888"/>
    </source>
</evidence>
<keyword evidence="14" id="KW-0865">Zymogen</keyword>
<comment type="cofactor">
    <cofactor evidence="1">
        <name>Mg(2+)</name>
        <dbReference type="ChEBI" id="CHEBI:18420"/>
    </cofactor>
</comment>
<sequence length="684" mass="76394">MWTVGSLISFLGLLQILPYYVSAQGTLPCVNPLGANGICINIKQCQPLLQILQAQRPETIDFLRASVCGFEGNDPRVCCPNNDNDTDDKEVKNTSYGPLQPPICGTSHGEHNRIVGGIPATLGSWPWITALGYRNKKNQDIPRFLCGGTLISTRHVVTAGHCVYQRNNLFMARLGELDLNSTTDGADPIDILIENKILHPQYNPTSYTNDIAIIRLAEDIPFSRNIHPICLPVIEPLINSNFENTFPFIAGWGSVYFNGPTSSHLLELQIPVVKQDICKDSFKSFTNAVIDNRIICAGFARGGKDACQGDSGGPLMSTYNKSYYLIGVVSYGYRCAEPGYPGVYTKMSGLIRMPLVTLHVLRSFCLNKLTIPLRLAATGHLVRTRKSAICQEFARKMSYTFVERGSLNTTDYRIYFKNGDGPISPFHDIPLYADETNKIFNMIVEIPRWTNAKMEISRSDPLNPIKQDTKKGKVRYVANCFPHHGYIWNYGALPQTWENPDVLDEATGCKGDNDPIDVLEIGYKVANRGEVLNVKVLGAIALIDEGETDWKIIVIDVNDPLADHINDVSDMEKHFPGLMKATIEWFKIYKIPDGKPENQFAFNGEAKSKDFALRIIEEVNQHWQSLIKKDSLTNGISCINVTIEGCSHKISLNDAEEIVEKAPKKAEPQVTDSIVNKWHYIHLK</sequence>
<keyword evidence="11 20" id="KW-0378">Hydrolase</keyword>
<dbReference type="InterPro" id="IPR036649">
    <property type="entry name" value="Pyrophosphatase_sf"/>
</dbReference>
<evidence type="ECO:0000256" key="11">
    <source>
        <dbReference type="ARBA" id="ARBA00022801"/>
    </source>
</evidence>
<evidence type="ECO:0000256" key="2">
    <source>
        <dbReference type="ARBA" id="ARBA00004496"/>
    </source>
</evidence>
<gene>
    <name evidence="24" type="ORF">HZH66_010615</name>
</gene>
<dbReference type="EC" id="3.6.1.1" evidence="5"/>
<name>A0A834JGE9_VESVU</name>
<reference evidence="24" key="1">
    <citation type="journal article" date="2020" name="G3 (Bethesda)">
        <title>High-Quality Assemblies for Three Invasive Social Wasps from the &lt;i&gt;Vespula&lt;/i&gt; Genus.</title>
        <authorList>
            <person name="Harrop T.W.R."/>
            <person name="Guhlin J."/>
            <person name="McLaughlin G.M."/>
            <person name="Permina E."/>
            <person name="Stockwell P."/>
            <person name="Gilligan J."/>
            <person name="Le Lec M.F."/>
            <person name="Gruber M.A.M."/>
            <person name="Quinn O."/>
            <person name="Lovegrove M."/>
            <person name="Duncan E.J."/>
            <person name="Remnant E.J."/>
            <person name="Van Eeckhoven J."/>
            <person name="Graham B."/>
            <person name="Knapp R.A."/>
            <person name="Langford K.W."/>
            <person name="Kronenberg Z."/>
            <person name="Press M.O."/>
            <person name="Eacker S.M."/>
            <person name="Wilson-Rankin E.E."/>
            <person name="Purcell J."/>
            <person name="Lester P.J."/>
            <person name="Dearden P.K."/>
        </authorList>
    </citation>
    <scope>NUCLEOTIDE SEQUENCE</scope>
    <source>
        <strain evidence="24">Marl-1</strain>
    </source>
</reference>
<dbReference type="InterPro" id="IPR009003">
    <property type="entry name" value="Peptidase_S1_PA"/>
</dbReference>
<dbReference type="GO" id="GO:0006796">
    <property type="term" value="P:phosphate-containing compound metabolic process"/>
    <property type="evidence" value="ECO:0007669"/>
    <property type="project" value="InterPro"/>
</dbReference>
<dbReference type="PROSITE" id="PS51888">
    <property type="entry name" value="CLIP"/>
    <property type="match status" value="1"/>
</dbReference>
<dbReference type="CDD" id="cd00190">
    <property type="entry name" value="Tryp_SPc"/>
    <property type="match status" value="1"/>
</dbReference>
<dbReference type="SMART" id="SM00020">
    <property type="entry name" value="Tryp_SPc"/>
    <property type="match status" value="1"/>
</dbReference>
<dbReference type="InterPro" id="IPR043504">
    <property type="entry name" value="Peptidase_S1_PA_chymotrypsin"/>
</dbReference>
<organism evidence="24 25">
    <name type="scientific">Vespula vulgaris</name>
    <name type="common">Yellow jacket</name>
    <name type="synonym">Wasp</name>
    <dbReference type="NCBI Taxonomy" id="7454"/>
    <lineage>
        <taxon>Eukaryota</taxon>
        <taxon>Metazoa</taxon>
        <taxon>Ecdysozoa</taxon>
        <taxon>Arthropoda</taxon>
        <taxon>Hexapoda</taxon>
        <taxon>Insecta</taxon>
        <taxon>Pterygota</taxon>
        <taxon>Neoptera</taxon>
        <taxon>Endopterygota</taxon>
        <taxon>Hymenoptera</taxon>
        <taxon>Apocrita</taxon>
        <taxon>Aculeata</taxon>
        <taxon>Vespoidea</taxon>
        <taxon>Vespidae</taxon>
        <taxon>Vespinae</taxon>
        <taxon>Vespula</taxon>
    </lineage>
</organism>
<keyword evidence="25" id="KW-1185">Reference proteome</keyword>
<evidence type="ECO:0000256" key="21">
    <source>
        <dbReference type="SAM" id="SignalP"/>
    </source>
</evidence>
<dbReference type="InterPro" id="IPR001314">
    <property type="entry name" value="Peptidase_S1A"/>
</dbReference>
<evidence type="ECO:0000256" key="18">
    <source>
        <dbReference type="ARBA" id="ARBA00032535"/>
    </source>
</evidence>
<evidence type="ECO:0000256" key="20">
    <source>
        <dbReference type="RuleBase" id="RU363034"/>
    </source>
</evidence>
<dbReference type="Pfam" id="PF00089">
    <property type="entry name" value="Trypsin"/>
    <property type="match status" value="1"/>
</dbReference>
<dbReference type="GO" id="GO:0000287">
    <property type="term" value="F:magnesium ion binding"/>
    <property type="evidence" value="ECO:0007669"/>
    <property type="project" value="InterPro"/>
</dbReference>
<dbReference type="GO" id="GO:0004427">
    <property type="term" value="F:inorganic diphosphate phosphatase activity"/>
    <property type="evidence" value="ECO:0007669"/>
    <property type="project" value="UniProtKB-EC"/>
</dbReference>
<evidence type="ECO:0000256" key="9">
    <source>
        <dbReference type="ARBA" id="ARBA00022723"/>
    </source>
</evidence>
<feature type="domain" description="Peptidase S1" evidence="22">
    <location>
        <begin position="114"/>
        <end position="361"/>
    </location>
</feature>
<dbReference type="InterPro" id="IPR033116">
    <property type="entry name" value="TRYPSIN_SER"/>
</dbReference>
<comment type="caution">
    <text evidence="24">The sequence shown here is derived from an EMBL/GenBank/DDBJ whole genome shotgun (WGS) entry which is preliminary data.</text>
</comment>
<evidence type="ECO:0000256" key="16">
    <source>
        <dbReference type="ARBA" id="ARBA00023180"/>
    </source>
</evidence>
<evidence type="ECO:0000256" key="4">
    <source>
        <dbReference type="ARBA" id="ARBA00006220"/>
    </source>
</evidence>
<feature type="signal peptide" evidence="21">
    <location>
        <begin position="1"/>
        <end position="23"/>
    </location>
</feature>
<dbReference type="SUPFAM" id="SSF50324">
    <property type="entry name" value="Inorganic pyrophosphatase"/>
    <property type="match status" value="1"/>
</dbReference>
<dbReference type="Pfam" id="PF12032">
    <property type="entry name" value="CLIP"/>
    <property type="match status" value="1"/>
</dbReference>
<dbReference type="PROSITE" id="PS00387">
    <property type="entry name" value="PPASE"/>
    <property type="match status" value="1"/>
</dbReference>
<keyword evidence="8 20" id="KW-0645">Protease</keyword>
<keyword evidence="13" id="KW-0460">Magnesium</keyword>
<evidence type="ECO:0000256" key="13">
    <source>
        <dbReference type="ARBA" id="ARBA00022842"/>
    </source>
</evidence>
<dbReference type="FunFam" id="2.40.10.10:FF:000015">
    <property type="entry name" value="Atrial natriuretic peptide-converting enzyme"/>
    <property type="match status" value="1"/>
</dbReference>
<dbReference type="GO" id="GO:0004252">
    <property type="term" value="F:serine-type endopeptidase activity"/>
    <property type="evidence" value="ECO:0007669"/>
    <property type="project" value="InterPro"/>
</dbReference>
<evidence type="ECO:0000256" key="7">
    <source>
        <dbReference type="ARBA" id="ARBA00022525"/>
    </source>
</evidence>
<evidence type="ECO:0000256" key="12">
    <source>
        <dbReference type="ARBA" id="ARBA00022825"/>
    </source>
</evidence>
<dbReference type="Gene3D" id="3.30.1640.30">
    <property type="match status" value="1"/>
</dbReference>
<dbReference type="InterPro" id="IPR008162">
    <property type="entry name" value="Pyrophosphatase"/>
</dbReference>
<dbReference type="Pfam" id="PF00719">
    <property type="entry name" value="Pyrophosphatase"/>
    <property type="match status" value="1"/>
</dbReference>
<dbReference type="FunFam" id="3.90.80.10:FF:000004">
    <property type="entry name" value="Inorganic pyrophosphatase"/>
    <property type="match status" value="1"/>
</dbReference>
<keyword evidence="10 21" id="KW-0732">Signal</keyword>
<evidence type="ECO:0000256" key="14">
    <source>
        <dbReference type="ARBA" id="ARBA00023145"/>
    </source>
</evidence>
<dbReference type="FunFam" id="3.30.1640.30:FF:000001">
    <property type="entry name" value="Serine protease 7"/>
    <property type="match status" value="1"/>
</dbReference>
<dbReference type="PROSITE" id="PS00135">
    <property type="entry name" value="TRYPSIN_SER"/>
    <property type="match status" value="1"/>
</dbReference>
<evidence type="ECO:0000256" key="5">
    <source>
        <dbReference type="ARBA" id="ARBA00012146"/>
    </source>
</evidence>
<dbReference type="InterPro" id="IPR018114">
    <property type="entry name" value="TRYPSIN_HIS"/>
</dbReference>
<evidence type="ECO:0000313" key="24">
    <source>
        <dbReference type="EMBL" id="KAF7387848.1"/>
    </source>
</evidence>
<evidence type="ECO:0000256" key="8">
    <source>
        <dbReference type="ARBA" id="ARBA00022670"/>
    </source>
</evidence>
<evidence type="ECO:0000256" key="15">
    <source>
        <dbReference type="ARBA" id="ARBA00023157"/>
    </source>
</evidence>
<feature type="chain" id="PRO_5032390046" description="Inorganic pyrophosphatase" evidence="21">
    <location>
        <begin position="24"/>
        <end position="684"/>
    </location>
</feature>
<evidence type="ECO:0000256" key="1">
    <source>
        <dbReference type="ARBA" id="ARBA00001946"/>
    </source>
</evidence>
<dbReference type="GO" id="GO:0006508">
    <property type="term" value="P:proteolysis"/>
    <property type="evidence" value="ECO:0007669"/>
    <property type="project" value="UniProtKB-KW"/>
</dbReference>
<dbReference type="GO" id="GO:0005576">
    <property type="term" value="C:extracellular region"/>
    <property type="evidence" value="ECO:0007669"/>
    <property type="project" value="UniProtKB-SubCell"/>
</dbReference>
<evidence type="ECO:0000256" key="10">
    <source>
        <dbReference type="ARBA" id="ARBA00022729"/>
    </source>
</evidence>
<evidence type="ECO:0000256" key="17">
    <source>
        <dbReference type="ARBA" id="ARBA00024195"/>
    </source>
</evidence>
<dbReference type="PANTHER" id="PTHR10286">
    <property type="entry name" value="INORGANIC PYROPHOSPHATASE"/>
    <property type="match status" value="1"/>
</dbReference>
<feature type="domain" description="Clip" evidence="23">
    <location>
        <begin position="28"/>
        <end position="79"/>
    </location>
</feature>
<keyword evidence="16" id="KW-0325">Glycoprotein</keyword>
<comment type="subcellular location">
    <subcellularLocation>
        <location evidence="2">Cytoplasm</location>
    </subcellularLocation>
    <subcellularLocation>
        <location evidence="3">Secreted</location>
    </subcellularLocation>
</comment>
<proteinExistence type="inferred from homology"/>
<evidence type="ECO:0000256" key="6">
    <source>
        <dbReference type="ARBA" id="ARBA00022490"/>
    </source>
</evidence>
<comment type="similarity">
    <text evidence="17">Belongs to the peptidase S1 family. CLIP subfamily.</text>
</comment>
<dbReference type="Gene3D" id="3.90.80.10">
    <property type="entry name" value="Inorganic pyrophosphatase"/>
    <property type="match status" value="1"/>
</dbReference>
<dbReference type="Proteomes" id="UP000614350">
    <property type="component" value="Unassembled WGS sequence"/>
</dbReference>
<dbReference type="Gene3D" id="2.40.10.10">
    <property type="entry name" value="Trypsin-like serine proteases"/>
    <property type="match status" value="1"/>
</dbReference>
<keyword evidence="12 20" id="KW-0720">Serine protease</keyword>
<keyword evidence="15" id="KW-1015">Disulfide bond</keyword>
<dbReference type="AlphaFoldDB" id="A0A834JGE9"/>
<comment type="similarity">
    <text evidence="4">Belongs to the PPase family.</text>
</comment>
<keyword evidence="7" id="KW-0964">Secreted</keyword>
<keyword evidence="9" id="KW-0479">Metal-binding</keyword>
<dbReference type="GO" id="GO:0005737">
    <property type="term" value="C:cytoplasm"/>
    <property type="evidence" value="ECO:0007669"/>
    <property type="project" value="UniProtKB-SubCell"/>
</dbReference>
<dbReference type="InterPro" id="IPR022700">
    <property type="entry name" value="CLIP"/>
</dbReference>
<dbReference type="InterPro" id="IPR001254">
    <property type="entry name" value="Trypsin_dom"/>
</dbReference>